<evidence type="ECO:0000313" key="3">
    <source>
        <dbReference type="EMBL" id="CAH1420947.1"/>
    </source>
</evidence>
<protein>
    <recommendedName>
        <fullName evidence="2">FCP1 homology domain-containing protein</fullName>
    </recommendedName>
</protein>
<evidence type="ECO:0000313" key="4">
    <source>
        <dbReference type="Proteomes" id="UP001157418"/>
    </source>
</evidence>
<gene>
    <name evidence="3" type="ORF">LVIROSA_LOCUS8375</name>
</gene>
<dbReference type="InterPro" id="IPR023214">
    <property type="entry name" value="HAD_sf"/>
</dbReference>
<dbReference type="Proteomes" id="UP001157418">
    <property type="component" value="Unassembled WGS sequence"/>
</dbReference>
<sequence>MEVIMTSPVQECLMMENGGGDDSAKLTKSKKRKQKKKKHAASVPISGDANTGSKREDHMETSSNTMISDKIATPDAKIVSKGEEDTKVVNGEMGSGTTATDNTMSKKRKRPRKKKNQASNDMVTVEKDSSKTATDDVKKMVSKGEDHMETSSNKMISDKTATPDAKTVSKGEDETKVANGEMGSGTTPTDNTMPKKKKRKKKKKKNQASDDMVTNGEMVSDTTATDNRMSKKRKKNQGSDDMVTVEKDLSKTPTDDVKMVSKGEVDTKVVNVEMVSGTTATDNTVPKKKKSRKKKKNQEASNDMVNVEKDSTKTAITDAKMVSKGENHTKVNNANKGLIKTTKSYKNGRVIEQKIHRSTERGQNKDKQEGKKHEVFYASMGAKRVKMESVIQTGKEKVSGTTKPGKKLLIFDINGLLADIVSPRPQDVQADYYTPKRAIFKRPYLDGFLRFCFERFNVGIWSSRTKQVLYPVVDFLLGDLKKNLLFIWDNSFCTNTGMKTLEDKYKPMVFKDLRKIWLKWVEGTFHESNTLLLDDSPYKALLNPKNTAIFPLSYSYKDRNDDFLGPNGDLRKYLEGLADTEDVKTYVEQHPFGQSAIDQTHPSWAFYAKALKSQK</sequence>
<dbReference type="InterPro" id="IPR036412">
    <property type="entry name" value="HAD-like_sf"/>
</dbReference>
<dbReference type="PANTHER" id="PTHR12210">
    <property type="entry name" value="DULLARD PROTEIN PHOSPHATASE"/>
    <property type="match status" value="1"/>
</dbReference>
<feature type="domain" description="FCP1 homology" evidence="2">
    <location>
        <begin position="402"/>
        <end position="577"/>
    </location>
</feature>
<proteinExistence type="predicted"/>
<feature type="compositionally biased region" description="Basic and acidic residues" evidence="1">
    <location>
        <begin position="124"/>
        <end position="149"/>
    </location>
</feature>
<comment type="caution">
    <text evidence="3">The sequence shown here is derived from an EMBL/GenBank/DDBJ whole genome shotgun (WGS) entry which is preliminary data.</text>
</comment>
<feature type="compositionally biased region" description="Basic and acidic residues" evidence="1">
    <location>
        <begin position="244"/>
        <end position="258"/>
    </location>
</feature>
<evidence type="ECO:0000256" key="1">
    <source>
        <dbReference type="SAM" id="MobiDB-lite"/>
    </source>
</evidence>
<dbReference type="InterPro" id="IPR050365">
    <property type="entry name" value="TIM50"/>
</dbReference>
<reference evidence="3 4" key="1">
    <citation type="submission" date="2022-01" db="EMBL/GenBank/DDBJ databases">
        <authorList>
            <person name="Xiong W."/>
            <person name="Schranz E."/>
        </authorList>
    </citation>
    <scope>NUCLEOTIDE SEQUENCE [LARGE SCALE GENOMIC DNA]</scope>
</reference>
<organism evidence="3 4">
    <name type="scientific">Lactuca virosa</name>
    <dbReference type="NCBI Taxonomy" id="75947"/>
    <lineage>
        <taxon>Eukaryota</taxon>
        <taxon>Viridiplantae</taxon>
        <taxon>Streptophyta</taxon>
        <taxon>Embryophyta</taxon>
        <taxon>Tracheophyta</taxon>
        <taxon>Spermatophyta</taxon>
        <taxon>Magnoliopsida</taxon>
        <taxon>eudicotyledons</taxon>
        <taxon>Gunneridae</taxon>
        <taxon>Pentapetalae</taxon>
        <taxon>asterids</taxon>
        <taxon>campanulids</taxon>
        <taxon>Asterales</taxon>
        <taxon>Asteraceae</taxon>
        <taxon>Cichorioideae</taxon>
        <taxon>Cichorieae</taxon>
        <taxon>Lactucinae</taxon>
        <taxon>Lactuca</taxon>
    </lineage>
</organism>
<evidence type="ECO:0000259" key="2">
    <source>
        <dbReference type="PROSITE" id="PS50969"/>
    </source>
</evidence>
<name>A0AAU9M578_9ASTR</name>
<accession>A0AAU9M578</accession>
<dbReference type="PROSITE" id="PS50969">
    <property type="entry name" value="FCP1"/>
    <property type="match status" value="1"/>
</dbReference>
<feature type="compositionally biased region" description="Basic residues" evidence="1">
    <location>
        <begin position="194"/>
        <end position="206"/>
    </location>
</feature>
<feature type="compositionally biased region" description="Basic residues" evidence="1">
    <location>
        <begin position="105"/>
        <end position="116"/>
    </location>
</feature>
<dbReference type="EMBL" id="CAKMRJ010001112">
    <property type="protein sequence ID" value="CAH1420947.1"/>
    <property type="molecule type" value="Genomic_DNA"/>
</dbReference>
<dbReference type="AlphaFoldDB" id="A0AAU9M578"/>
<feature type="region of interest" description="Disordered" evidence="1">
    <location>
        <begin position="13"/>
        <end position="258"/>
    </location>
</feature>
<feature type="region of interest" description="Disordered" evidence="1">
    <location>
        <begin position="277"/>
        <end position="302"/>
    </location>
</feature>
<feature type="compositionally biased region" description="Basic residues" evidence="1">
    <location>
        <begin position="286"/>
        <end position="296"/>
    </location>
</feature>
<dbReference type="Pfam" id="PF03031">
    <property type="entry name" value="NIF"/>
    <property type="match status" value="1"/>
</dbReference>
<dbReference type="SUPFAM" id="SSF56784">
    <property type="entry name" value="HAD-like"/>
    <property type="match status" value="1"/>
</dbReference>
<dbReference type="Gene3D" id="3.40.50.1000">
    <property type="entry name" value="HAD superfamily/HAD-like"/>
    <property type="match status" value="1"/>
</dbReference>
<dbReference type="InterPro" id="IPR004274">
    <property type="entry name" value="FCP1_dom"/>
</dbReference>
<feature type="compositionally biased region" description="Basic and acidic residues" evidence="1">
    <location>
        <begin position="78"/>
        <end position="87"/>
    </location>
</feature>
<dbReference type="SMART" id="SM00577">
    <property type="entry name" value="CPDc"/>
    <property type="match status" value="1"/>
</dbReference>
<feature type="compositionally biased region" description="Basic residues" evidence="1">
    <location>
        <begin position="27"/>
        <end position="40"/>
    </location>
</feature>
<keyword evidence="4" id="KW-1185">Reference proteome</keyword>
<feature type="compositionally biased region" description="Basic and acidic residues" evidence="1">
    <location>
        <begin position="167"/>
        <end position="176"/>
    </location>
</feature>